<proteinExistence type="predicted"/>
<evidence type="ECO:0000313" key="2">
    <source>
        <dbReference type="EMBL" id="RQM09787.1"/>
    </source>
</evidence>
<reference evidence="3 4" key="1">
    <citation type="submission" date="2018-06" db="EMBL/GenBank/DDBJ databases">
        <title>Comparative genomics of downy mildews reveals potential adaptations to biotrophy.</title>
        <authorList>
            <person name="Fletcher K."/>
            <person name="Klosterman S.J."/>
            <person name="Derevnina L."/>
            <person name="Martin F."/>
            <person name="Koike S."/>
            <person name="Reyes Chin-Wo S."/>
            <person name="Mou B."/>
            <person name="Michelmore R."/>
        </authorList>
    </citation>
    <scope>NUCLEOTIDE SEQUENCE [LARGE SCALE GENOMIC DNA]</scope>
    <source>
        <strain evidence="2 4">R13</strain>
        <strain evidence="1 3">R14</strain>
    </source>
</reference>
<dbReference type="Proteomes" id="UP000286097">
    <property type="component" value="Unassembled WGS sequence"/>
</dbReference>
<dbReference type="EMBL" id="QKXF01000668">
    <property type="protein sequence ID" value="RQM09787.1"/>
    <property type="molecule type" value="Genomic_DNA"/>
</dbReference>
<evidence type="ECO:0000313" key="1">
    <source>
        <dbReference type="EMBL" id="RMX70192.1"/>
    </source>
</evidence>
<gene>
    <name evidence="2" type="ORF">DD237_006129</name>
    <name evidence="1" type="ORF">DD238_001004</name>
</gene>
<keyword evidence="3" id="KW-1185">Reference proteome</keyword>
<dbReference type="AlphaFoldDB" id="A0A3M6VV17"/>
<evidence type="ECO:0000313" key="3">
    <source>
        <dbReference type="Proteomes" id="UP000282087"/>
    </source>
</evidence>
<dbReference type="VEuPathDB" id="FungiDB:DD237_006129"/>
<protein>
    <submittedName>
        <fullName evidence="1">Uncharacterized protein</fullName>
    </submittedName>
</protein>
<comment type="caution">
    <text evidence="1">The sequence shown here is derived from an EMBL/GenBank/DDBJ whole genome shotgun (WGS) entry which is preliminary data.</text>
</comment>
<organism evidence="1 3">
    <name type="scientific">Peronospora effusa</name>
    <dbReference type="NCBI Taxonomy" id="542832"/>
    <lineage>
        <taxon>Eukaryota</taxon>
        <taxon>Sar</taxon>
        <taxon>Stramenopiles</taxon>
        <taxon>Oomycota</taxon>
        <taxon>Peronosporomycetes</taxon>
        <taxon>Peronosporales</taxon>
        <taxon>Peronosporaceae</taxon>
        <taxon>Peronospora</taxon>
    </lineage>
</organism>
<dbReference type="EMBL" id="QLLG01000005">
    <property type="protein sequence ID" value="RMX70192.1"/>
    <property type="molecule type" value="Genomic_DNA"/>
</dbReference>
<dbReference type="Proteomes" id="UP000282087">
    <property type="component" value="Unassembled WGS sequence"/>
</dbReference>
<name>A0A3M6VV17_9STRA</name>
<evidence type="ECO:0000313" key="4">
    <source>
        <dbReference type="Proteomes" id="UP000286097"/>
    </source>
</evidence>
<accession>A0A3M6VV17</accession>
<sequence length="67" mass="7419">MRQNTTYLQQVDALLYVTAAMDMQAEGPQTMQARRILSADKCCGNGDINDLAAGKDILGHWYTLNDV</sequence>